<dbReference type="Gene3D" id="2.60.120.200">
    <property type="match status" value="1"/>
</dbReference>
<evidence type="ECO:0000313" key="2">
    <source>
        <dbReference type="EMBL" id="KAL0164201.1"/>
    </source>
</evidence>
<feature type="non-terminal residue" evidence="2">
    <location>
        <position position="67"/>
    </location>
</feature>
<dbReference type="EMBL" id="JAMKFB020000020">
    <property type="protein sequence ID" value="KAL0164201.1"/>
    <property type="molecule type" value="Genomic_DNA"/>
</dbReference>
<gene>
    <name evidence="2" type="ORF">M9458_039954</name>
</gene>
<accession>A0ABD0NSG8</accession>
<proteinExistence type="predicted"/>
<keyword evidence="3" id="KW-1185">Reference proteome</keyword>
<sequence length="67" mass="7726">MHFSTATGTQGDTAYLESRLFYPKRHSQCLQFYHYNSGGADDQLNIWVREYTAENPKGALRLIKKIS</sequence>
<name>A0ABD0NSG8_CIRMR</name>
<dbReference type="SUPFAM" id="SSF49899">
    <property type="entry name" value="Concanavalin A-like lectins/glucanases"/>
    <property type="match status" value="1"/>
</dbReference>
<evidence type="ECO:0000313" key="3">
    <source>
        <dbReference type="Proteomes" id="UP001529510"/>
    </source>
</evidence>
<reference evidence="2 3" key="1">
    <citation type="submission" date="2024-05" db="EMBL/GenBank/DDBJ databases">
        <title>Genome sequencing and assembly of Indian major carp, Cirrhinus mrigala (Hamilton, 1822).</title>
        <authorList>
            <person name="Mohindra V."/>
            <person name="Chowdhury L.M."/>
            <person name="Lal K."/>
            <person name="Jena J.K."/>
        </authorList>
    </citation>
    <scope>NUCLEOTIDE SEQUENCE [LARGE SCALE GENOMIC DNA]</scope>
    <source>
        <strain evidence="2">CM1030</strain>
        <tissue evidence="2">Blood</tissue>
    </source>
</reference>
<comment type="caution">
    <text evidence="2">The sequence shown here is derived from an EMBL/GenBank/DDBJ whole genome shotgun (WGS) entry which is preliminary data.</text>
</comment>
<dbReference type="InterPro" id="IPR013320">
    <property type="entry name" value="ConA-like_dom_sf"/>
</dbReference>
<dbReference type="Pfam" id="PF00629">
    <property type="entry name" value="MAM"/>
    <property type="match status" value="1"/>
</dbReference>
<organism evidence="2 3">
    <name type="scientific">Cirrhinus mrigala</name>
    <name type="common">Mrigala</name>
    <dbReference type="NCBI Taxonomy" id="683832"/>
    <lineage>
        <taxon>Eukaryota</taxon>
        <taxon>Metazoa</taxon>
        <taxon>Chordata</taxon>
        <taxon>Craniata</taxon>
        <taxon>Vertebrata</taxon>
        <taxon>Euteleostomi</taxon>
        <taxon>Actinopterygii</taxon>
        <taxon>Neopterygii</taxon>
        <taxon>Teleostei</taxon>
        <taxon>Ostariophysi</taxon>
        <taxon>Cypriniformes</taxon>
        <taxon>Cyprinidae</taxon>
        <taxon>Labeoninae</taxon>
        <taxon>Labeonini</taxon>
        <taxon>Cirrhinus</taxon>
    </lineage>
</organism>
<dbReference type="PROSITE" id="PS50060">
    <property type="entry name" value="MAM_2"/>
    <property type="match status" value="1"/>
</dbReference>
<protein>
    <recommendedName>
        <fullName evidence="1">MAM domain-containing protein</fullName>
    </recommendedName>
</protein>
<feature type="domain" description="MAM" evidence="1">
    <location>
        <begin position="1"/>
        <end position="67"/>
    </location>
</feature>
<dbReference type="Proteomes" id="UP001529510">
    <property type="component" value="Unassembled WGS sequence"/>
</dbReference>
<dbReference type="AlphaFoldDB" id="A0ABD0NSG8"/>
<dbReference type="InterPro" id="IPR000998">
    <property type="entry name" value="MAM_dom"/>
</dbReference>
<evidence type="ECO:0000259" key="1">
    <source>
        <dbReference type="PROSITE" id="PS50060"/>
    </source>
</evidence>